<comment type="similarity">
    <text evidence="2">Belongs to the urea transporter family.</text>
</comment>
<dbReference type="EMBL" id="MFAZ01000002">
    <property type="protein sequence ID" value="OGD88192.1"/>
    <property type="molecule type" value="Genomic_DNA"/>
</dbReference>
<dbReference type="GO" id="GO:0015204">
    <property type="term" value="F:urea transmembrane transporter activity"/>
    <property type="evidence" value="ECO:0007669"/>
    <property type="project" value="InterPro"/>
</dbReference>
<proteinExistence type="inferred from homology"/>
<keyword evidence="5 7" id="KW-1133">Transmembrane helix</keyword>
<dbReference type="AlphaFoldDB" id="A0A1F5G8K2"/>
<evidence type="ECO:0000256" key="1">
    <source>
        <dbReference type="ARBA" id="ARBA00004651"/>
    </source>
</evidence>
<organism evidence="8 9">
    <name type="scientific">Candidatus Curtissbacteria bacterium RIFCSPHIGHO2_01_FULL_41_11</name>
    <dbReference type="NCBI Taxonomy" id="1797711"/>
    <lineage>
        <taxon>Bacteria</taxon>
        <taxon>Candidatus Curtissiibacteriota</taxon>
    </lineage>
</organism>
<evidence type="ECO:0000313" key="8">
    <source>
        <dbReference type="EMBL" id="OGD88192.1"/>
    </source>
</evidence>
<evidence type="ECO:0000256" key="7">
    <source>
        <dbReference type="SAM" id="Phobius"/>
    </source>
</evidence>
<dbReference type="PANTHER" id="PTHR10464:SF4">
    <property type="entry name" value="UREA TRANSPORTER"/>
    <property type="match status" value="1"/>
</dbReference>
<feature type="transmembrane region" description="Helical" evidence="7">
    <location>
        <begin position="114"/>
        <end position="132"/>
    </location>
</feature>
<reference evidence="8 9" key="1">
    <citation type="journal article" date="2016" name="Nat. Commun.">
        <title>Thousands of microbial genomes shed light on interconnected biogeochemical processes in an aquifer system.</title>
        <authorList>
            <person name="Anantharaman K."/>
            <person name="Brown C.T."/>
            <person name="Hug L.A."/>
            <person name="Sharon I."/>
            <person name="Castelle C.J."/>
            <person name="Probst A.J."/>
            <person name="Thomas B.C."/>
            <person name="Singh A."/>
            <person name="Wilkins M.J."/>
            <person name="Karaoz U."/>
            <person name="Brodie E.L."/>
            <person name="Williams K.H."/>
            <person name="Hubbard S.S."/>
            <person name="Banfield J.F."/>
        </authorList>
    </citation>
    <scope>NUCLEOTIDE SEQUENCE [LARGE SCALE GENOMIC DNA]</scope>
</reference>
<keyword evidence="3" id="KW-1003">Cell membrane</keyword>
<evidence type="ECO:0000256" key="3">
    <source>
        <dbReference type="ARBA" id="ARBA00022475"/>
    </source>
</evidence>
<name>A0A1F5G8K2_9BACT</name>
<feature type="transmembrane region" description="Helical" evidence="7">
    <location>
        <begin position="61"/>
        <end position="82"/>
    </location>
</feature>
<accession>A0A1F5G8K2</accession>
<dbReference type="Pfam" id="PF03253">
    <property type="entry name" value="UT"/>
    <property type="match status" value="1"/>
</dbReference>
<keyword evidence="4 7" id="KW-0812">Transmembrane</keyword>
<evidence type="ECO:0000256" key="5">
    <source>
        <dbReference type="ARBA" id="ARBA00022989"/>
    </source>
</evidence>
<dbReference type="InterPro" id="IPR004937">
    <property type="entry name" value="Urea_transporter"/>
</dbReference>
<dbReference type="PANTHER" id="PTHR10464">
    <property type="entry name" value="UREA TRANSPORTER"/>
    <property type="match status" value="1"/>
</dbReference>
<dbReference type="InterPro" id="IPR029020">
    <property type="entry name" value="Ammonium/urea_transptr"/>
</dbReference>
<sequence>MNFIPTILKGFSQVFLQENIPLGILIIIGLAISSPVALILAFIGNITAFITSTVLGAEKTILDTGLLGFNGVLIGTMISFYVKQMPMAIFLTILMSTVATIIFFLFFKNNIPPFALPFTLMGWAILILLKLAK</sequence>
<feature type="transmembrane region" description="Helical" evidence="7">
    <location>
        <begin position="88"/>
        <end position="107"/>
    </location>
</feature>
<evidence type="ECO:0008006" key="10">
    <source>
        <dbReference type="Google" id="ProtNLM"/>
    </source>
</evidence>
<protein>
    <recommendedName>
        <fullName evidence="10">Urea transporter</fullName>
    </recommendedName>
</protein>
<feature type="transmembrane region" description="Helical" evidence="7">
    <location>
        <begin position="20"/>
        <end position="49"/>
    </location>
</feature>
<evidence type="ECO:0000313" key="9">
    <source>
        <dbReference type="Proteomes" id="UP000179102"/>
    </source>
</evidence>
<dbReference type="GO" id="GO:0005886">
    <property type="term" value="C:plasma membrane"/>
    <property type="evidence" value="ECO:0007669"/>
    <property type="project" value="UniProtKB-SubCell"/>
</dbReference>
<comment type="caution">
    <text evidence="8">The sequence shown here is derived from an EMBL/GenBank/DDBJ whole genome shotgun (WGS) entry which is preliminary data.</text>
</comment>
<keyword evidence="6 7" id="KW-0472">Membrane</keyword>
<evidence type="ECO:0000256" key="4">
    <source>
        <dbReference type="ARBA" id="ARBA00022692"/>
    </source>
</evidence>
<dbReference type="Proteomes" id="UP000179102">
    <property type="component" value="Unassembled WGS sequence"/>
</dbReference>
<comment type="subcellular location">
    <subcellularLocation>
        <location evidence="1">Cell membrane</location>
        <topology evidence="1">Multi-pass membrane protein</topology>
    </subcellularLocation>
</comment>
<evidence type="ECO:0000256" key="2">
    <source>
        <dbReference type="ARBA" id="ARBA00005914"/>
    </source>
</evidence>
<evidence type="ECO:0000256" key="6">
    <source>
        <dbReference type="ARBA" id="ARBA00023136"/>
    </source>
</evidence>
<dbReference type="Gene3D" id="1.10.3430.10">
    <property type="entry name" value="Ammonium transporter AmtB like domains"/>
    <property type="match status" value="1"/>
</dbReference>
<gene>
    <name evidence="8" type="ORF">A2870_02580</name>
</gene>